<feature type="compositionally biased region" description="Polar residues" evidence="1">
    <location>
        <begin position="318"/>
        <end position="328"/>
    </location>
</feature>
<feature type="compositionally biased region" description="Polar residues" evidence="1">
    <location>
        <begin position="227"/>
        <end position="243"/>
    </location>
</feature>
<sequence length="391" mass="42171">MWRKDIIFAVCFIMILLLLLCILALCACRKSVKRKENFIKRKQFVRDSLRKSKQRQFEDSINNEKQHFSNGNATIQPTFAAMNPHQLSYSNGHMGGPPPQVPSESRSTSSMTTSGTTSTDNQTTSNTSYACCATMTACAQTNMLLQLVIERVLTPKVSLITGCKCHQVVDPPKPLCPLNPNPVNCPPSLAIPQAPVVLHDSSFCSASSRPGDCSSRTCTTCSCSTCPADSSIISTDQPSSVTEESLDCSSRSSQVSSSDSSTVTAGSGSHRPLLAATRAPSTSTLCCPNLQHSSMSTLQASSRPDLSSRRSDYFQGQAVMSPSRSNPSIYKPIPTEVPRVPPLKISGNYYKDKKSSLSPPLLGAGDTWVNRTRTKSGDAPAVPSSRSIYEN</sequence>
<keyword evidence="2" id="KW-0472">Membrane</keyword>
<dbReference type="Proteomes" id="UP000887574">
    <property type="component" value="Unplaced"/>
</dbReference>
<feature type="region of interest" description="Disordered" evidence="1">
    <location>
        <begin position="350"/>
        <end position="391"/>
    </location>
</feature>
<name>A0A915E417_9BILA</name>
<dbReference type="WBParaSite" id="jg26732">
    <property type="protein sequence ID" value="jg26732"/>
    <property type="gene ID" value="jg26732"/>
</dbReference>
<reference evidence="4" key="1">
    <citation type="submission" date="2022-11" db="UniProtKB">
        <authorList>
            <consortium name="WormBaseParasite"/>
        </authorList>
    </citation>
    <scope>IDENTIFICATION</scope>
</reference>
<feature type="transmembrane region" description="Helical" evidence="2">
    <location>
        <begin position="6"/>
        <end position="28"/>
    </location>
</feature>
<accession>A0A915E417</accession>
<keyword evidence="3" id="KW-1185">Reference proteome</keyword>
<protein>
    <submittedName>
        <fullName evidence="4">Uncharacterized protein</fullName>
    </submittedName>
</protein>
<evidence type="ECO:0000313" key="3">
    <source>
        <dbReference type="Proteomes" id="UP000887574"/>
    </source>
</evidence>
<proteinExistence type="predicted"/>
<dbReference type="AlphaFoldDB" id="A0A915E417"/>
<feature type="region of interest" description="Disordered" evidence="1">
    <location>
        <begin position="86"/>
        <end position="124"/>
    </location>
</feature>
<feature type="region of interest" description="Disordered" evidence="1">
    <location>
        <begin position="315"/>
        <end position="335"/>
    </location>
</feature>
<feature type="compositionally biased region" description="Low complexity" evidence="1">
    <location>
        <begin position="247"/>
        <end position="269"/>
    </location>
</feature>
<organism evidence="3 4">
    <name type="scientific">Ditylenchus dipsaci</name>
    <dbReference type="NCBI Taxonomy" id="166011"/>
    <lineage>
        <taxon>Eukaryota</taxon>
        <taxon>Metazoa</taxon>
        <taxon>Ecdysozoa</taxon>
        <taxon>Nematoda</taxon>
        <taxon>Chromadorea</taxon>
        <taxon>Rhabditida</taxon>
        <taxon>Tylenchina</taxon>
        <taxon>Tylenchomorpha</taxon>
        <taxon>Sphaerularioidea</taxon>
        <taxon>Anguinidae</taxon>
        <taxon>Anguininae</taxon>
        <taxon>Ditylenchus</taxon>
    </lineage>
</organism>
<keyword evidence="2" id="KW-0812">Transmembrane</keyword>
<feature type="region of interest" description="Disordered" evidence="1">
    <location>
        <begin position="227"/>
        <end position="273"/>
    </location>
</feature>
<evidence type="ECO:0000256" key="1">
    <source>
        <dbReference type="SAM" id="MobiDB-lite"/>
    </source>
</evidence>
<feature type="compositionally biased region" description="Low complexity" evidence="1">
    <location>
        <begin position="103"/>
        <end position="124"/>
    </location>
</feature>
<evidence type="ECO:0000256" key="2">
    <source>
        <dbReference type="SAM" id="Phobius"/>
    </source>
</evidence>
<keyword evidence="2" id="KW-1133">Transmembrane helix</keyword>
<evidence type="ECO:0000313" key="4">
    <source>
        <dbReference type="WBParaSite" id="jg26732"/>
    </source>
</evidence>
<dbReference type="PROSITE" id="PS51257">
    <property type="entry name" value="PROKAR_LIPOPROTEIN"/>
    <property type="match status" value="1"/>
</dbReference>